<reference evidence="2 3" key="1">
    <citation type="submission" date="2019-06" db="EMBL/GenBank/DDBJ databases">
        <title>Genomic Encyclopedia of Type Strains, Phase IV (KMG-V): Genome sequencing to study the core and pangenomes of soil and plant-associated prokaryotes.</title>
        <authorList>
            <person name="Whitman W."/>
        </authorList>
    </citation>
    <scope>NUCLEOTIDE SEQUENCE [LARGE SCALE GENOMIC DNA]</scope>
    <source>
        <strain evidence="2 3">BR 11796</strain>
    </source>
</reference>
<evidence type="ECO:0000313" key="2">
    <source>
        <dbReference type="EMBL" id="TWA70001.1"/>
    </source>
</evidence>
<dbReference type="AlphaFoldDB" id="A0A560BBH3"/>
<accession>A0A560BBH3</accession>
<sequence length="65" mass="6897">MLGGAGRLVGAVIGTVAFMTIHHVMAAIDPFHWMLFIGLFLMGTMLFLPGGIASLADRLIKGNRA</sequence>
<keyword evidence="1" id="KW-0472">Membrane</keyword>
<protein>
    <submittedName>
        <fullName evidence="2">Uncharacterized protein</fullName>
    </submittedName>
</protein>
<proteinExistence type="predicted"/>
<keyword evidence="1" id="KW-1133">Transmembrane helix</keyword>
<comment type="caution">
    <text evidence="2">The sequence shown here is derived from an EMBL/GenBank/DDBJ whole genome shotgun (WGS) entry which is preliminary data.</text>
</comment>
<keyword evidence="1" id="KW-0812">Transmembrane</keyword>
<evidence type="ECO:0000256" key="1">
    <source>
        <dbReference type="SAM" id="Phobius"/>
    </source>
</evidence>
<feature type="transmembrane region" description="Helical" evidence="1">
    <location>
        <begin position="36"/>
        <end position="56"/>
    </location>
</feature>
<evidence type="ECO:0000313" key="3">
    <source>
        <dbReference type="Proteomes" id="UP000316083"/>
    </source>
</evidence>
<name>A0A560BBH3_AZOBR</name>
<organism evidence="2 3">
    <name type="scientific">Azospirillum brasilense</name>
    <dbReference type="NCBI Taxonomy" id="192"/>
    <lineage>
        <taxon>Bacteria</taxon>
        <taxon>Pseudomonadati</taxon>
        <taxon>Pseudomonadota</taxon>
        <taxon>Alphaproteobacteria</taxon>
        <taxon>Rhodospirillales</taxon>
        <taxon>Azospirillaceae</taxon>
        <taxon>Azospirillum</taxon>
    </lineage>
</organism>
<dbReference type="EMBL" id="VITF01000004">
    <property type="protein sequence ID" value="TWA70001.1"/>
    <property type="molecule type" value="Genomic_DNA"/>
</dbReference>
<gene>
    <name evidence="2" type="ORF">FBZ82_104161</name>
</gene>
<dbReference type="Proteomes" id="UP000316083">
    <property type="component" value="Unassembled WGS sequence"/>
</dbReference>